<dbReference type="InterPro" id="IPR033132">
    <property type="entry name" value="GH_1_N_CS"/>
</dbReference>
<dbReference type="NCBIfam" id="TIGR03356">
    <property type="entry name" value="BGL"/>
    <property type="match status" value="1"/>
</dbReference>
<dbReference type="RefSeq" id="WP_142026112.1">
    <property type="nucleotide sequence ID" value="NZ_VFQE01000001.1"/>
</dbReference>
<dbReference type="PRINTS" id="PR00131">
    <property type="entry name" value="GLHYDRLASE1"/>
</dbReference>
<protein>
    <recommendedName>
        <fullName evidence="3 11">Beta-glucosidase</fullName>
        <ecNumber evidence="3 11">3.2.1.21</ecNumber>
    </recommendedName>
</protein>
<feature type="binding site" evidence="10">
    <location>
        <position position="131"/>
    </location>
    <ligand>
        <name>substrate</name>
    </ligand>
</feature>
<dbReference type="GO" id="GO:0030245">
    <property type="term" value="P:cellulose catabolic process"/>
    <property type="evidence" value="ECO:0007669"/>
    <property type="project" value="UniProtKB-KW"/>
</dbReference>
<accession>A0A543PHU3</accession>
<comment type="catalytic activity">
    <reaction evidence="1 11">
        <text>Hydrolysis of terminal, non-reducing beta-D-glucosyl residues with release of beta-D-glucose.</text>
        <dbReference type="EC" id="3.2.1.21"/>
    </reaction>
</comment>
<dbReference type="EC" id="3.2.1.21" evidence="3 11"/>
<evidence type="ECO:0000256" key="3">
    <source>
        <dbReference type="ARBA" id="ARBA00012744"/>
    </source>
</evidence>
<feature type="binding site" evidence="10">
    <location>
        <begin position="425"/>
        <end position="426"/>
    </location>
    <ligand>
        <name>substrate</name>
    </ligand>
</feature>
<evidence type="ECO:0000256" key="8">
    <source>
        <dbReference type="ARBA" id="ARBA00023326"/>
    </source>
</evidence>
<dbReference type="AlphaFoldDB" id="A0A543PHU3"/>
<evidence type="ECO:0000256" key="10">
    <source>
        <dbReference type="PIRSR" id="PIRSR617736-2"/>
    </source>
</evidence>
<keyword evidence="5" id="KW-0136">Cellulose degradation</keyword>
<feature type="binding site" evidence="10">
    <location>
        <position position="175"/>
    </location>
    <ligand>
        <name>substrate</name>
    </ligand>
</feature>
<dbReference type="GO" id="GO:0005829">
    <property type="term" value="C:cytosol"/>
    <property type="evidence" value="ECO:0007669"/>
    <property type="project" value="TreeGrafter"/>
</dbReference>
<evidence type="ECO:0000256" key="4">
    <source>
        <dbReference type="ARBA" id="ARBA00022801"/>
    </source>
</evidence>
<dbReference type="InterPro" id="IPR001360">
    <property type="entry name" value="Glyco_hydro_1"/>
</dbReference>
<evidence type="ECO:0000256" key="1">
    <source>
        <dbReference type="ARBA" id="ARBA00000448"/>
    </source>
</evidence>
<organism evidence="12 13">
    <name type="scientific">Blastococcus colisei</name>
    <dbReference type="NCBI Taxonomy" id="1564162"/>
    <lineage>
        <taxon>Bacteria</taxon>
        <taxon>Bacillati</taxon>
        <taxon>Actinomycetota</taxon>
        <taxon>Actinomycetes</taxon>
        <taxon>Geodermatophilales</taxon>
        <taxon>Geodermatophilaceae</taxon>
        <taxon>Blastococcus</taxon>
    </lineage>
</organism>
<reference evidence="12 13" key="1">
    <citation type="submission" date="2019-06" db="EMBL/GenBank/DDBJ databases">
        <title>Sequencing the genomes of 1000 actinobacteria strains.</title>
        <authorList>
            <person name="Klenk H.-P."/>
        </authorList>
    </citation>
    <scope>NUCLEOTIDE SEQUENCE [LARGE SCALE GENOMIC DNA]</scope>
    <source>
        <strain evidence="12 13">DSM 46837</strain>
    </source>
</reference>
<evidence type="ECO:0000313" key="12">
    <source>
        <dbReference type="EMBL" id="TQN43648.1"/>
    </source>
</evidence>
<keyword evidence="7 11" id="KW-0326">Glycosidase</keyword>
<dbReference type="Gene3D" id="3.20.20.80">
    <property type="entry name" value="Glycosidases"/>
    <property type="match status" value="1"/>
</dbReference>
<dbReference type="GO" id="GO:0008422">
    <property type="term" value="F:beta-glucosidase activity"/>
    <property type="evidence" value="ECO:0007669"/>
    <property type="project" value="UniProtKB-EC"/>
</dbReference>
<feature type="binding site" evidence="10">
    <location>
        <position position="305"/>
    </location>
    <ligand>
        <name>substrate</name>
    </ligand>
</feature>
<proteinExistence type="inferred from homology"/>
<keyword evidence="13" id="KW-1185">Reference proteome</keyword>
<dbReference type="FunFam" id="3.20.20.80:FF:000004">
    <property type="entry name" value="Beta-glucosidase 6-phospho-beta-glucosidase"/>
    <property type="match status" value="1"/>
</dbReference>
<dbReference type="OrthoDB" id="9765195at2"/>
<dbReference type="PANTHER" id="PTHR10353:SF36">
    <property type="entry name" value="LP05116P"/>
    <property type="match status" value="1"/>
</dbReference>
<sequence length="468" mass="51432">MTSTDGRPDLAAGLTFPPDFVFGAATAAYQIEGAVDADGRGPSIWDTFSHTPGRTFRGDTGDVAVEHYTRYRDDVALMVELGLSAYRFSVAWSRVLPEGAGRVEQRGLDFYRRLVDELLAAGVDPWLTLYHWDLPQALQEQGGWTARDTSARFADYAGIVHDALGDRVRHWSTLNEPMVSALLGHQSGEHAPGVRNPVSAARAVHHLLLGHGLATQVLRDRGADHLGVTLNFTPMTPASDRPEDVDAARRLDGQQNRMFLEPIVRGAYPADVEADLAAAGAPLPVEDGDLAVIAAPIEWLGVNYYFEQTVRAGARPADKPPTSFIGGEDVVDLDPTGPTTSMGWGVSPEAFTRLLLWLRDQAPDLPLVVTENGSAWPDEISDDGAVHDPERTDFLLRHLDAMSTAMDQGADVRGYFAWSLLDNFEWARGYEQRFGLVHVDYATQQRILKDSARVYADLLRRHRQAQEG</sequence>
<evidence type="ECO:0000256" key="9">
    <source>
        <dbReference type="PIRSR" id="PIRSR617736-1"/>
    </source>
</evidence>
<dbReference type="PANTHER" id="PTHR10353">
    <property type="entry name" value="GLYCOSYL HYDROLASE"/>
    <property type="match status" value="1"/>
</dbReference>
<feature type="active site" description="Nucleophile" evidence="9">
    <location>
        <position position="371"/>
    </location>
</feature>
<evidence type="ECO:0000256" key="6">
    <source>
        <dbReference type="ARBA" id="ARBA00023277"/>
    </source>
</evidence>
<feature type="active site" description="Proton donor" evidence="9">
    <location>
        <position position="176"/>
    </location>
</feature>
<dbReference type="InterPro" id="IPR017853">
    <property type="entry name" value="GH"/>
</dbReference>
<evidence type="ECO:0000313" key="13">
    <source>
        <dbReference type="Proteomes" id="UP000319865"/>
    </source>
</evidence>
<name>A0A543PHU3_9ACTN</name>
<keyword evidence="8" id="KW-0624">Polysaccharide degradation</keyword>
<comment type="caution">
    <text evidence="12">The sequence shown here is derived from an EMBL/GenBank/DDBJ whole genome shotgun (WGS) entry which is preliminary data.</text>
</comment>
<evidence type="ECO:0000256" key="2">
    <source>
        <dbReference type="ARBA" id="ARBA00010838"/>
    </source>
</evidence>
<dbReference type="SUPFAM" id="SSF51445">
    <property type="entry name" value="(Trans)glycosidases"/>
    <property type="match status" value="1"/>
</dbReference>
<dbReference type="InterPro" id="IPR017736">
    <property type="entry name" value="Glyco_hydro_1_beta-glucosidase"/>
</dbReference>
<evidence type="ECO:0000256" key="11">
    <source>
        <dbReference type="RuleBase" id="RU361175"/>
    </source>
</evidence>
<dbReference type="EMBL" id="VFQE01000001">
    <property type="protein sequence ID" value="TQN43648.1"/>
    <property type="molecule type" value="Genomic_DNA"/>
</dbReference>
<dbReference type="PROSITE" id="PS00653">
    <property type="entry name" value="GLYCOSYL_HYDROL_F1_2"/>
    <property type="match status" value="1"/>
</dbReference>
<evidence type="ECO:0000256" key="7">
    <source>
        <dbReference type="ARBA" id="ARBA00023295"/>
    </source>
</evidence>
<feature type="binding site" evidence="10">
    <location>
        <position position="418"/>
    </location>
    <ligand>
        <name>substrate</name>
    </ligand>
</feature>
<evidence type="ECO:0000256" key="5">
    <source>
        <dbReference type="ARBA" id="ARBA00023001"/>
    </source>
</evidence>
<feature type="binding site" evidence="10">
    <location>
        <position position="30"/>
    </location>
    <ligand>
        <name>substrate</name>
    </ligand>
</feature>
<keyword evidence="4 11" id="KW-0378">Hydrolase</keyword>
<gene>
    <name evidence="12" type="ORF">FHU33_3105</name>
</gene>
<comment type="similarity">
    <text evidence="2 11">Belongs to the glycosyl hydrolase 1 family.</text>
</comment>
<dbReference type="Pfam" id="PF00232">
    <property type="entry name" value="Glyco_hydro_1"/>
    <property type="match status" value="1"/>
</dbReference>
<keyword evidence="6" id="KW-0119">Carbohydrate metabolism</keyword>
<dbReference type="Proteomes" id="UP000319865">
    <property type="component" value="Unassembled WGS sequence"/>
</dbReference>